<comment type="subcellular location">
    <subcellularLocation>
        <location evidence="1">Membrane</location>
        <topology evidence="1">Multi-pass membrane protein</topology>
    </subcellularLocation>
</comment>
<feature type="domain" description="EamA" evidence="7">
    <location>
        <begin position="12"/>
        <end position="142"/>
    </location>
</feature>
<feature type="transmembrane region" description="Helical" evidence="6">
    <location>
        <begin position="187"/>
        <end position="209"/>
    </location>
</feature>
<feature type="transmembrane region" description="Helical" evidence="6">
    <location>
        <begin position="155"/>
        <end position="175"/>
    </location>
</feature>
<feature type="transmembrane region" description="Helical" evidence="6">
    <location>
        <begin position="221"/>
        <end position="240"/>
    </location>
</feature>
<keyword evidence="4 6" id="KW-1133">Transmembrane helix</keyword>
<dbReference type="Proteomes" id="UP000199340">
    <property type="component" value="Unassembled WGS sequence"/>
</dbReference>
<dbReference type="STRING" id="490829.SAMN05421850_103162"/>
<accession>A0A1G8L429</accession>
<dbReference type="PANTHER" id="PTHR32322:SF2">
    <property type="entry name" value="EAMA DOMAIN-CONTAINING PROTEIN"/>
    <property type="match status" value="1"/>
</dbReference>
<evidence type="ECO:0000256" key="2">
    <source>
        <dbReference type="ARBA" id="ARBA00007362"/>
    </source>
</evidence>
<dbReference type="InterPro" id="IPR050638">
    <property type="entry name" value="AA-Vitamin_Transporters"/>
</dbReference>
<evidence type="ECO:0000256" key="1">
    <source>
        <dbReference type="ARBA" id="ARBA00004141"/>
    </source>
</evidence>
<feature type="transmembrane region" description="Helical" evidence="6">
    <location>
        <begin position="40"/>
        <end position="60"/>
    </location>
</feature>
<feature type="transmembrane region" description="Helical" evidence="6">
    <location>
        <begin position="247"/>
        <end position="266"/>
    </location>
</feature>
<feature type="transmembrane region" description="Helical" evidence="6">
    <location>
        <begin position="272"/>
        <end position="290"/>
    </location>
</feature>
<feature type="transmembrane region" description="Helical" evidence="6">
    <location>
        <begin position="98"/>
        <end position="119"/>
    </location>
</feature>
<dbReference type="PANTHER" id="PTHR32322">
    <property type="entry name" value="INNER MEMBRANE TRANSPORTER"/>
    <property type="match status" value="1"/>
</dbReference>
<organism evidence="8 9">
    <name type="scientific">Lutimaribacter saemankumensis</name>
    <dbReference type="NCBI Taxonomy" id="490829"/>
    <lineage>
        <taxon>Bacteria</taxon>
        <taxon>Pseudomonadati</taxon>
        <taxon>Pseudomonadota</taxon>
        <taxon>Alphaproteobacteria</taxon>
        <taxon>Rhodobacterales</taxon>
        <taxon>Roseobacteraceae</taxon>
        <taxon>Lutimaribacter</taxon>
    </lineage>
</organism>
<dbReference type="AlphaFoldDB" id="A0A1G8L429"/>
<feature type="domain" description="EamA" evidence="7">
    <location>
        <begin position="157"/>
        <end position="290"/>
    </location>
</feature>
<dbReference type="InterPro" id="IPR000620">
    <property type="entry name" value="EamA_dom"/>
</dbReference>
<evidence type="ECO:0000313" key="8">
    <source>
        <dbReference type="EMBL" id="SDI50317.1"/>
    </source>
</evidence>
<name>A0A1G8L429_9RHOB</name>
<keyword evidence="9" id="KW-1185">Reference proteome</keyword>
<dbReference type="OrthoDB" id="8688375at2"/>
<dbReference type="RefSeq" id="WP_090028117.1">
    <property type="nucleotide sequence ID" value="NZ_FNEB01000003.1"/>
</dbReference>
<feature type="transmembrane region" description="Helical" evidence="6">
    <location>
        <begin position="72"/>
        <end position="92"/>
    </location>
</feature>
<evidence type="ECO:0000256" key="4">
    <source>
        <dbReference type="ARBA" id="ARBA00022989"/>
    </source>
</evidence>
<dbReference type="EMBL" id="FNEB01000003">
    <property type="protein sequence ID" value="SDI50317.1"/>
    <property type="molecule type" value="Genomic_DNA"/>
</dbReference>
<dbReference type="InterPro" id="IPR037185">
    <property type="entry name" value="EmrE-like"/>
</dbReference>
<keyword evidence="3 6" id="KW-0812">Transmembrane</keyword>
<evidence type="ECO:0000313" key="9">
    <source>
        <dbReference type="Proteomes" id="UP000199340"/>
    </source>
</evidence>
<comment type="similarity">
    <text evidence="2">Belongs to the EamA transporter family.</text>
</comment>
<protein>
    <submittedName>
        <fullName evidence="8">EamA-like transporter family protein</fullName>
    </submittedName>
</protein>
<dbReference type="GO" id="GO:0016020">
    <property type="term" value="C:membrane"/>
    <property type="evidence" value="ECO:0007669"/>
    <property type="project" value="UniProtKB-SubCell"/>
</dbReference>
<dbReference type="SUPFAM" id="SSF103481">
    <property type="entry name" value="Multidrug resistance efflux transporter EmrE"/>
    <property type="match status" value="2"/>
</dbReference>
<gene>
    <name evidence="8" type="ORF">SAMN05421850_103162</name>
</gene>
<proteinExistence type="inferred from homology"/>
<keyword evidence="5 6" id="KW-0472">Membrane</keyword>
<evidence type="ECO:0000256" key="5">
    <source>
        <dbReference type="ARBA" id="ARBA00023136"/>
    </source>
</evidence>
<evidence type="ECO:0000256" key="6">
    <source>
        <dbReference type="SAM" id="Phobius"/>
    </source>
</evidence>
<dbReference type="Pfam" id="PF00892">
    <property type="entry name" value="EamA"/>
    <property type="match status" value="2"/>
</dbReference>
<feature type="transmembrane region" description="Helical" evidence="6">
    <location>
        <begin position="126"/>
        <end position="143"/>
    </location>
</feature>
<evidence type="ECO:0000256" key="3">
    <source>
        <dbReference type="ARBA" id="ARBA00022692"/>
    </source>
</evidence>
<evidence type="ECO:0000259" key="7">
    <source>
        <dbReference type="Pfam" id="PF00892"/>
    </source>
</evidence>
<reference evidence="8 9" key="1">
    <citation type="submission" date="2016-10" db="EMBL/GenBank/DDBJ databases">
        <authorList>
            <person name="de Groot N.N."/>
        </authorList>
    </citation>
    <scope>NUCLEOTIDE SEQUENCE [LARGE SCALE GENOMIC DNA]</scope>
    <source>
        <strain evidence="8 9">DSM 28010</strain>
    </source>
</reference>
<sequence length="310" mass="32584">MTRTAWAGLVAALVVIGAGWGVTGPLSKIAVSTGYRPLGLIFWQLAISAAVLGVICRATGRPLRIGWPQVRWALVIALIGTLIPNSASYAAYARLPAGVMSILLSLIPMLAFPIALALGIDRFRPVRLLGLALGLAAVWLLVAPEASLPDPAMALFIPLGLIAPLCYAFEGNMVAKWGTAGLGPLQLLFWASVFGTGLALPLAWFSGQWIAPRWPLGAPEWALAASSVVHALVYSSYVWLVGRAGSVFAAQVSYLVTGFGMLWAMLILGETYSPFIWAALALMLAGLFLVQPRRAAALAPAQGIGETGAN</sequence>